<dbReference type="CDD" id="cd22836">
    <property type="entry name" value="Gal_Rha_Lectin_RBL_rpt2"/>
    <property type="match status" value="5"/>
</dbReference>
<accession>A0A553MRX7</accession>
<feature type="non-terminal residue" evidence="5">
    <location>
        <position position="750"/>
    </location>
</feature>
<evidence type="ECO:0000313" key="5">
    <source>
        <dbReference type="EMBL" id="TRY55930.1"/>
    </source>
</evidence>
<keyword evidence="2" id="KW-0430">Lectin</keyword>
<feature type="domain" description="SUEL-type lectin" evidence="4">
    <location>
        <begin position="153"/>
        <end position="244"/>
    </location>
</feature>
<dbReference type="FunFam" id="2.60.120.740:FF:000001">
    <property type="entry name" value="Adhesion G protein-coupled receptor L2"/>
    <property type="match status" value="1"/>
</dbReference>
<name>A0A553MRX7_9TELE</name>
<evidence type="ECO:0000259" key="4">
    <source>
        <dbReference type="PROSITE" id="PS50228"/>
    </source>
</evidence>
<evidence type="ECO:0000256" key="3">
    <source>
        <dbReference type="ARBA" id="ARBA00022737"/>
    </source>
</evidence>
<reference evidence="5 6" key="1">
    <citation type="journal article" date="2019" name="Sci. Data">
        <title>Hybrid genome assembly and annotation of Danionella translucida.</title>
        <authorList>
            <person name="Kadobianskyi M."/>
            <person name="Schulze L."/>
            <person name="Schuelke M."/>
            <person name="Judkewitz B."/>
        </authorList>
    </citation>
    <scope>NUCLEOTIDE SEQUENCE [LARGE SCALE GENOMIC DNA]</scope>
    <source>
        <strain evidence="5 6">Bolton</strain>
    </source>
</reference>
<feature type="domain" description="SUEL-type lectin" evidence="4">
    <location>
        <begin position="512"/>
        <end position="602"/>
    </location>
</feature>
<dbReference type="EMBL" id="SRMA01027302">
    <property type="protein sequence ID" value="TRY55930.1"/>
    <property type="molecule type" value="Genomic_DNA"/>
</dbReference>
<keyword evidence="3" id="KW-0677">Repeat</keyword>
<feature type="domain" description="SUEL-type lectin" evidence="4">
    <location>
        <begin position="382"/>
        <end position="473"/>
    </location>
</feature>
<organism evidence="5 6">
    <name type="scientific">Danionella cerebrum</name>
    <dbReference type="NCBI Taxonomy" id="2873325"/>
    <lineage>
        <taxon>Eukaryota</taxon>
        <taxon>Metazoa</taxon>
        <taxon>Chordata</taxon>
        <taxon>Craniata</taxon>
        <taxon>Vertebrata</taxon>
        <taxon>Euteleostomi</taxon>
        <taxon>Actinopterygii</taxon>
        <taxon>Neopterygii</taxon>
        <taxon>Teleostei</taxon>
        <taxon>Ostariophysi</taxon>
        <taxon>Cypriniformes</taxon>
        <taxon>Danionidae</taxon>
        <taxon>Danioninae</taxon>
        <taxon>Danionella</taxon>
    </lineage>
</organism>
<feature type="domain" description="SUEL-type lectin" evidence="4">
    <location>
        <begin position="611"/>
        <end position="702"/>
    </location>
</feature>
<keyword evidence="6" id="KW-1185">Reference proteome</keyword>
<dbReference type="PROSITE" id="PS50228">
    <property type="entry name" value="SUEL_LECTIN"/>
    <property type="match status" value="5"/>
</dbReference>
<gene>
    <name evidence="5" type="ORF">DNTS_011324</name>
</gene>
<dbReference type="GO" id="GO:0030246">
    <property type="term" value="F:carbohydrate binding"/>
    <property type="evidence" value="ECO:0007669"/>
    <property type="project" value="UniProtKB-KW"/>
</dbReference>
<dbReference type="AlphaFoldDB" id="A0A553MRX7"/>
<evidence type="ECO:0000256" key="2">
    <source>
        <dbReference type="ARBA" id="ARBA00022734"/>
    </source>
</evidence>
<sequence>MGSVIETQALGCDLLLVLWLQLLGKFRSLLQALAVRTEEPALEDVRIDSSETHTVLHPMPWLLCPRAVTVRAAVSSRQHQPSSLIPVLEHTSTSRSPTTASRLRSVSISFSLLLLHWVKVCERRVWNIHWIAEICQKLEISSMRSCVEGSVTTCEGGSAVLNCALGQVIHVHSANYGRTDSSLCASGRPPSEVSRTDCYASNSLTLVSNGCEGTSSCSIVASNSVFSDPCVGTFKYLYISYTCELVLVNTGLISVTSAHGGSDSGGRSCEESVADFRCRSNVICEGDRGFLRCAVGKIQITSASFGRTDRRTCSRGRPDRQLRNTHCASPNALAPVSQSCNGQSSCELSATSAIFTDPCPGTYKYLTVSYYCLPPEIRSVTTCEGGSAVLNCALGQVIHVHSANYGRTDSSLCASGRPPSEVSRTDCYASNSLTLVSNGCEGMSSCSIVASNSVFSDPCVGTFKYLYISYTCELVLVNTGLISVTSAHGGSDSGGRSCEESVADFRCRSNVICEGDRGFLRCAVGKIQITSASFGRTDRRTCSRGRPDRQLRNTHCASPNALAPVSQSCNGQSSCELSATSAIFTDPCPGTYKYLTVSYYCLPPEIRSVTTCEGGSAVLNCALGQVIHVHSANYGRTDGSTCASGRPPSEVSRTDCYSSNSLPLVSNGCDGTSSCTIVASNSVFSDPCGGTFKYLYISYTCECRFLLEMLFPLEEGSVSNLSLCLISQSLESDRPRIFVSALPSLFEAAQ</sequence>
<dbReference type="FunFam" id="2.60.120.740:FF:000003">
    <property type="entry name" value="Protein eva-1 homolog C"/>
    <property type="match status" value="4"/>
</dbReference>
<dbReference type="InterPro" id="IPR000922">
    <property type="entry name" value="Lectin_gal-bd_dom"/>
</dbReference>
<keyword evidence="1" id="KW-0348">Hemagglutinin</keyword>
<dbReference type="Pfam" id="PF02140">
    <property type="entry name" value="SUEL_Lectin"/>
    <property type="match status" value="5"/>
</dbReference>
<evidence type="ECO:0000256" key="1">
    <source>
        <dbReference type="ARBA" id="ARBA00022546"/>
    </source>
</evidence>
<dbReference type="OrthoDB" id="1100386at2759"/>
<protein>
    <recommendedName>
        <fullName evidence="4">SUEL-type lectin domain-containing protein</fullName>
    </recommendedName>
</protein>
<dbReference type="InterPro" id="IPR043159">
    <property type="entry name" value="Lectin_gal-bd_sf"/>
</dbReference>
<comment type="caution">
    <text evidence="5">The sequence shown here is derived from an EMBL/GenBank/DDBJ whole genome shotgun (WGS) entry which is preliminary data.</text>
</comment>
<feature type="domain" description="SUEL-type lectin" evidence="4">
    <location>
        <begin position="283"/>
        <end position="373"/>
    </location>
</feature>
<dbReference type="Gene3D" id="2.60.120.740">
    <property type="match status" value="5"/>
</dbReference>
<dbReference type="PANTHER" id="PTHR46780">
    <property type="entry name" value="PROTEIN EVA-1"/>
    <property type="match status" value="1"/>
</dbReference>
<evidence type="ECO:0000313" key="6">
    <source>
        <dbReference type="Proteomes" id="UP000316079"/>
    </source>
</evidence>
<dbReference type="Proteomes" id="UP000316079">
    <property type="component" value="Unassembled WGS sequence"/>
</dbReference>
<proteinExistence type="predicted"/>